<name>A0A7J7D906_TRIWF</name>
<keyword evidence="4 7" id="KW-1133">Transmembrane helix</keyword>
<dbReference type="GO" id="GO:0009734">
    <property type="term" value="P:auxin-activated signaling pathway"/>
    <property type="evidence" value="ECO:0007669"/>
    <property type="project" value="InterPro"/>
</dbReference>
<reference evidence="8 9" key="1">
    <citation type="journal article" date="2020" name="Nat. Commun.">
        <title>Genome of Tripterygium wilfordii and identification of cytochrome P450 involved in triptolide biosynthesis.</title>
        <authorList>
            <person name="Tu L."/>
            <person name="Su P."/>
            <person name="Zhang Z."/>
            <person name="Gao L."/>
            <person name="Wang J."/>
            <person name="Hu T."/>
            <person name="Zhou J."/>
            <person name="Zhang Y."/>
            <person name="Zhao Y."/>
            <person name="Liu Y."/>
            <person name="Song Y."/>
            <person name="Tong Y."/>
            <person name="Lu Y."/>
            <person name="Yang J."/>
            <person name="Xu C."/>
            <person name="Jia M."/>
            <person name="Peters R.J."/>
            <person name="Huang L."/>
            <person name="Gao W."/>
        </authorList>
    </citation>
    <scope>NUCLEOTIDE SEQUENCE [LARGE SCALE GENOMIC DNA]</scope>
    <source>
        <strain evidence="9">cv. XIE 37</strain>
        <tissue evidence="8">Leaf</tissue>
    </source>
</reference>
<evidence type="ECO:0000256" key="6">
    <source>
        <dbReference type="SAM" id="MobiDB-lite"/>
    </source>
</evidence>
<dbReference type="Proteomes" id="UP000593562">
    <property type="component" value="Unassembled WGS sequence"/>
</dbReference>
<comment type="similarity">
    <text evidence="2">Belongs to the tetraspanin (TM4SF) family.</text>
</comment>
<evidence type="ECO:0008006" key="10">
    <source>
        <dbReference type="Google" id="ProtNLM"/>
    </source>
</evidence>
<feature type="region of interest" description="Disordered" evidence="6">
    <location>
        <begin position="1"/>
        <end position="29"/>
    </location>
</feature>
<evidence type="ECO:0000256" key="1">
    <source>
        <dbReference type="ARBA" id="ARBA00004141"/>
    </source>
</evidence>
<comment type="caution">
    <text evidence="8">The sequence shown here is derived from an EMBL/GenBank/DDBJ whole genome shotgun (WGS) entry which is preliminary data.</text>
</comment>
<gene>
    <name evidence="8" type="ORF">HS088_TW09G00916</name>
</gene>
<evidence type="ECO:0000256" key="2">
    <source>
        <dbReference type="ARBA" id="ARBA00006840"/>
    </source>
</evidence>
<dbReference type="PANTHER" id="PTHR32191">
    <property type="entry name" value="TETRASPANIN-8-RELATED"/>
    <property type="match status" value="1"/>
</dbReference>
<dbReference type="InParanoid" id="A0A7J7D906"/>
<protein>
    <recommendedName>
        <fullName evidence="10">Tetraspanin-15</fullName>
    </recommendedName>
</protein>
<accession>A0A7J7D906</accession>
<evidence type="ECO:0000256" key="5">
    <source>
        <dbReference type="ARBA" id="ARBA00023136"/>
    </source>
</evidence>
<evidence type="ECO:0000313" key="8">
    <source>
        <dbReference type="EMBL" id="KAF5742855.1"/>
    </source>
</evidence>
<sequence>MADNANSETTVTVTTTEESAPKTKMAEGKPIQPKTISGLISIFSFVLSLPILASVVWLWYMKDYDCENLLRLPRLQVGICIGMIALFVISNVAVFLRSRVPIVGFLLVLVPLIVMLTMGLALVGAYNMESRKIFASPRWFKSKVHDDRNWQNIKSCIYDSNVCNDLVSRSLTLKSYDFSTKKLSSLESGCCRPPVLCAMEYVNATYWRKQDQDSSNKTYTLFNGDCDSWENDSNLLCYDCQSCRNGFLRTMESKWWKLGVFLIVMSILLTASHLLLFLAAMWERIQQ</sequence>
<feature type="transmembrane region" description="Helical" evidence="7">
    <location>
        <begin position="258"/>
        <end position="282"/>
    </location>
</feature>
<feature type="transmembrane region" description="Helical" evidence="7">
    <location>
        <begin position="72"/>
        <end position="96"/>
    </location>
</feature>
<evidence type="ECO:0000256" key="7">
    <source>
        <dbReference type="SAM" id="Phobius"/>
    </source>
</evidence>
<proteinExistence type="inferred from homology"/>
<keyword evidence="3 7" id="KW-0812">Transmembrane</keyword>
<keyword evidence="9" id="KW-1185">Reference proteome</keyword>
<comment type="subcellular location">
    <subcellularLocation>
        <location evidence="1">Membrane</location>
        <topology evidence="1">Multi-pass membrane protein</topology>
    </subcellularLocation>
</comment>
<evidence type="ECO:0000256" key="3">
    <source>
        <dbReference type="ARBA" id="ARBA00022692"/>
    </source>
</evidence>
<organism evidence="8 9">
    <name type="scientific">Tripterygium wilfordii</name>
    <name type="common">Thunder God vine</name>
    <dbReference type="NCBI Taxonomy" id="458696"/>
    <lineage>
        <taxon>Eukaryota</taxon>
        <taxon>Viridiplantae</taxon>
        <taxon>Streptophyta</taxon>
        <taxon>Embryophyta</taxon>
        <taxon>Tracheophyta</taxon>
        <taxon>Spermatophyta</taxon>
        <taxon>Magnoliopsida</taxon>
        <taxon>eudicotyledons</taxon>
        <taxon>Gunneridae</taxon>
        <taxon>Pentapetalae</taxon>
        <taxon>rosids</taxon>
        <taxon>fabids</taxon>
        <taxon>Celastrales</taxon>
        <taxon>Celastraceae</taxon>
        <taxon>Tripterygium</taxon>
    </lineage>
</organism>
<dbReference type="InterPro" id="IPR018499">
    <property type="entry name" value="Tetraspanin/Peripherin"/>
</dbReference>
<feature type="compositionally biased region" description="Low complexity" evidence="6">
    <location>
        <begin position="8"/>
        <end position="18"/>
    </location>
</feature>
<dbReference type="EMBL" id="JAAARO010000009">
    <property type="protein sequence ID" value="KAF5742855.1"/>
    <property type="molecule type" value="Genomic_DNA"/>
</dbReference>
<dbReference type="GO" id="GO:0016020">
    <property type="term" value="C:membrane"/>
    <property type="evidence" value="ECO:0007669"/>
    <property type="project" value="UniProtKB-SubCell"/>
</dbReference>
<dbReference type="FunCoup" id="A0A7J7D906">
    <property type="interactions" value="75"/>
</dbReference>
<feature type="transmembrane region" description="Helical" evidence="7">
    <location>
        <begin position="102"/>
        <end position="126"/>
    </location>
</feature>
<feature type="transmembrane region" description="Helical" evidence="7">
    <location>
        <begin position="39"/>
        <end position="60"/>
    </location>
</feature>
<evidence type="ECO:0000256" key="4">
    <source>
        <dbReference type="ARBA" id="ARBA00022989"/>
    </source>
</evidence>
<evidence type="ECO:0000313" key="9">
    <source>
        <dbReference type="Proteomes" id="UP000593562"/>
    </source>
</evidence>
<dbReference type="AlphaFoldDB" id="A0A7J7D906"/>
<dbReference type="InterPro" id="IPR044991">
    <property type="entry name" value="TET_plant"/>
</dbReference>
<dbReference type="Pfam" id="PF00335">
    <property type="entry name" value="Tetraspanin"/>
    <property type="match status" value="1"/>
</dbReference>
<keyword evidence="5 7" id="KW-0472">Membrane</keyword>